<proteinExistence type="predicted"/>
<dbReference type="EMBL" id="ADKM02000102">
    <property type="protein sequence ID" value="EGC02215.1"/>
    <property type="molecule type" value="Genomic_DNA"/>
</dbReference>
<gene>
    <name evidence="1" type="ORF">CUS_4837</name>
</gene>
<dbReference type="AlphaFoldDB" id="E9SEU9"/>
<accession>E9SEU9</accession>
<evidence type="ECO:0000313" key="1">
    <source>
        <dbReference type="EMBL" id="EGC02215.1"/>
    </source>
</evidence>
<dbReference type="Proteomes" id="UP000004259">
    <property type="component" value="Unassembled WGS sequence"/>
</dbReference>
<sequence>MFGRYYREKDPDHNYDEPDLDNLQMRCCSCSKRFGFEEFYQDTDTGSYICSRCAKEMAEDPMLVFADIAFLKKLMAENGADVSEGSDNEVLTKYKELPEEVRYDICCLTDELDFSSWADKAMEENAYEKAEELLDYKEYRCDRIFAEMRDTGKSYCDVVYG</sequence>
<evidence type="ECO:0000313" key="2">
    <source>
        <dbReference type="Proteomes" id="UP000004259"/>
    </source>
</evidence>
<comment type="caution">
    <text evidence="1">The sequence shown here is derived from an EMBL/GenBank/DDBJ whole genome shotgun (WGS) entry which is preliminary data.</text>
</comment>
<name>E9SEU9_RUMAL</name>
<dbReference type="RefSeq" id="WP_002851366.1">
    <property type="nucleotide sequence ID" value="NZ_ADKM02000102.1"/>
</dbReference>
<reference evidence="1 2" key="1">
    <citation type="submission" date="2011-02" db="EMBL/GenBank/DDBJ databases">
        <authorList>
            <person name="Nelson K.E."/>
            <person name="Sutton G."/>
            <person name="Torralba M."/>
            <person name="Durkin S."/>
            <person name="Harkins D."/>
            <person name="Montgomery R."/>
            <person name="Ziemer C."/>
            <person name="Klaassens E."/>
            <person name="Ocuiv P."/>
            <person name="Morrison M."/>
        </authorList>
    </citation>
    <scope>NUCLEOTIDE SEQUENCE [LARGE SCALE GENOMIC DNA]</scope>
    <source>
        <strain evidence="1 2">8</strain>
    </source>
</reference>
<protein>
    <submittedName>
        <fullName evidence="1">Uncharacterized protein</fullName>
    </submittedName>
</protein>
<keyword evidence="2" id="KW-1185">Reference proteome</keyword>
<dbReference type="STRING" id="246199.CUS_4837"/>
<organism evidence="1 2">
    <name type="scientific">Ruminococcus albus 8</name>
    <dbReference type="NCBI Taxonomy" id="246199"/>
    <lineage>
        <taxon>Bacteria</taxon>
        <taxon>Bacillati</taxon>
        <taxon>Bacillota</taxon>
        <taxon>Clostridia</taxon>
        <taxon>Eubacteriales</taxon>
        <taxon>Oscillospiraceae</taxon>
        <taxon>Ruminococcus</taxon>
    </lineage>
</organism>